<dbReference type="Proteomes" id="UP000321261">
    <property type="component" value="Unassembled WGS sequence"/>
</dbReference>
<keyword evidence="4 6" id="KW-0238">DNA-binding</keyword>
<evidence type="ECO:0000256" key="4">
    <source>
        <dbReference type="ARBA" id="ARBA00023125"/>
    </source>
</evidence>
<evidence type="ECO:0000256" key="5">
    <source>
        <dbReference type="ARBA" id="ARBA00023172"/>
    </source>
</evidence>
<dbReference type="RefSeq" id="WP_147258991.1">
    <property type="nucleotide sequence ID" value="NZ_VIWU01000001.1"/>
</dbReference>
<dbReference type="GO" id="GO:0003677">
    <property type="term" value="F:DNA binding"/>
    <property type="evidence" value="ECO:0007669"/>
    <property type="project" value="UniProtKB-UniRule"/>
</dbReference>
<evidence type="ECO:0000313" key="7">
    <source>
        <dbReference type="EMBL" id="TWF80286.1"/>
    </source>
</evidence>
<dbReference type="GO" id="GO:0006313">
    <property type="term" value="P:DNA transposition"/>
    <property type="evidence" value="ECO:0007669"/>
    <property type="project" value="UniProtKB-UniRule"/>
</dbReference>
<dbReference type="AlphaFoldDB" id="A0A561SZI3"/>
<keyword evidence="5 6" id="KW-0233">DNA recombination</keyword>
<dbReference type="OrthoDB" id="9793302at2"/>
<organism evidence="7 8">
    <name type="scientific">Pseudonocardia hierapolitana</name>
    <dbReference type="NCBI Taxonomy" id="1128676"/>
    <lineage>
        <taxon>Bacteria</taxon>
        <taxon>Bacillati</taxon>
        <taxon>Actinomycetota</taxon>
        <taxon>Actinomycetes</taxon>
        <taxon>Pseudonocardiales</taxon>
        <taxon>Pseudonocardiaceae</taxon>
        <taxon>Pseudonocardia</taxon>
    </lineage>
</organism>
<sequence length="420" mass="46943">MTSTIEPVPDRIDQQQLAQQLVEAARADGVELVGPGGLLSGLTKTVLETALEAEMIEHLGYERHDPVGRDGGNSRNGTRTKTVLTEIGPVEIEVPRDRDASFDPVIVRKRQRRLDGIDEIVLSLTARGLTTGEIAAHFEEVYGAKVSRDTISRITDKVVEEMTEWQNRPLDPVYPVLFIDAIHLKVRDGQVTNRPFYVVIGVTVDGRRDVLGIWAGVGGEGAKYWLAVLTEIKNRGTADVCIAVCDGLTGLGEAITTVWPRTVVQTCILHLIRNTFRYASRRDWEAMAKDLRPVYTAATEQAAQARYDEFAGRWVAQYPAIGTLWQRAWPEFVPFLDYDVEIRRVICSTNAIESLNARYRRAVRARGHFPTEQAALKCLYLVTRSLDPTGKGRTRWSMRWKPALNAFAITFEGRIVPGTA</sequence>
<protein>
    <recommendedName>
        <fullName evidence="6">Mutator family transposase</fullName>
    </recommendedName>
</protein>
<dbReference type="PROSITE" id="PS01007">
    <property type="entry name" value="TRANSPOSASE_MUTATOR"/>
    <property type="match status" value="1"/>
</dbReference>
<dbReference type="PANTHER" id="PTHR33217:SF8">
    <property type="entry name" value="MUTATOR FAMILY TRANSPOSASE"/>
    <property type="match status" value="1"/>
</dbReference>
<gene>
    <name evidence="7" type="ORF">FHX44_116229</name>
</gene>
<name>A0A561SZI3_9PSEU</name>
<reference evidence="7 8" key="1">
    <citation type="submission" date="2019-06" db="EMBL/GenBank/DDBJ databases">
        <title>Sequencing the genomes of 1000 actinobacteria strains.</title>
        <authorList>
            <person name="Klenk H.-P."/>
        </authorList>
    </citation>
    <scope>NUCLEOTIDE SEQUENCE [LARGE SCALE GENOMIC DNA]</scope>
    <source>
        <strain evidence="7 8">DSM 45671</strain>
    </source>
</reference>
<proteinExistence type="inferred from homology"/>
<evidence type="ECO:0000256" key="6">
    <source>
        <dbReference type="RuleBase" id="RU365089"/>
    </source>
</evidence>
<keyword evidence="6" id="KW-0814">Transposable element</keyword>
<dbReference type="GO" id="GO:0004803">
    <property type="term" value="F:transposase activity"/>
    <property type="evidence" value="ECO:0007669"/>
    <property type="project" value="UniProtKB-UniRule"/>
</dbReference>
<dbReference type="EMBL" id="VIWU01000001">
    <property type="protein sequence ID" value="TWF80286.1"/>
    <property type="molecule type" value="Genomic_DNA"/>
</dbReference>
<dbReference type="InterPro" id="IPR001207">
    <property type="entry name" value="Transposase_mutator"/>
</dbReference>
<dbReference type="PANTHER" id="PTHR33217">
    <property type="entry name" value="TRANSPOSASE FOR INSERTION SEQUENCE ELEMENT IS1081"/>
    <property type="match status" value="1"/>
</dbReference>
<keyword evidence="8" id="KW-1185">Reference proteome</keyword>
<keyword evidence="3 6" id="KW-0815">Transposition</keyword>
<comment type="similarity">
    <text evidence="2 6">Belongs to the transposase mutator family.</text>
</comment>
<evidence type="ECO:0000313" key="8">
    <source>
        <dbReference type="Proteomes" id="UP000321261"/>
    </source>
</evidence>
<evidence type="ECO:0000256" key="3">
    <source>
        <dbReference type="ARBA" id="ARBA00022578"/>
    </source>
</evidence>
<evidence type="ECO:0000256" key="1">
    <source>
        <dbReference type="ARBA" id="ARBA00002190"/>
    </source>
</evidence>
<accession>A0A561SZI3</accession>
<comment type="caution">
    <text evidence="7">The sequence shown here is derived from an EMBL/GenBank/DDBJ whole genome shotgun (WGS) entry which is preliminary data.</text>
</comment>
<evidence type="ECO:0000256" key="2">
    <source>
        <dbReference type="ARBA" id="ARBA00010961"/>
    </source>
</evidence>
<dbReference type="Pfam" id="PF00872">
    <property type="entry name" value="Transposase_mut"/>
    <property type="match status" value="1"/>
</dbReference>
<comment type="function">
    <text evidence="1 6">Required for the transposition of the insertion element.</text>
</comment>
<dbReference type="NCBIfam" id="NF033543">
    <property type="entry name" value="transpos_IS256"/>
    <property type="match status" value="1"/>
</dbReference>